<comment type="caution">
    <text evidence="4">The sequence shown here is derived from an EMBL/GenBank/DDBJ whole genome shotgun (WGS) entry which is preliminary data.</text>
</comment>
<proteinExistence type="predicted"/>
<feature type="region of interest" description="Disordered" evidence="1">
    <location>
        <begin position="1941"/>
        <end position="2000"/>
    </location>
</feature>
<feature type="transmembrane region" description="Helical" evidence="2">
    <location>
        <begin position="1796"/>
        <end position="1816"/>
    </location>
</feature>
<dbReference type="SMART" id="SM01411">
    <property type="entry name" value="Ephrin_rec_like"/>
    <property type="match status" value="7"/>
</dbReference>
<keyword evidence="5" id="KW-1185">Reference proteome</keyword>
<dbReference type="Gene3D" id="2.10.50.10">
    <property type="entry name" value="Tumor Necrosis Factor Receptor, subunit A, domain 2"/>
    <property type="match status" value="1"/>
</dbReference>
<keyword evidence="2" id="KW-0472">Membrane</keyword>
<dbReference type="InterPro" id="IPR009030">
    <property type="entry name" value="Growth_fac_rcpt_cys_sf"/>
</dbReference>
<evidence type="ECO:0008006" key="6">
    <source>
        <dbReference type="Google" id="ProtNLM"/>
    </source>
</evidence>
<feature type="signal peptide" evidence="3">
    <location>
        <begin position="1"/>
        <end position="19"/>
    </location>
</feature>
<evidence type="ECO:0000313" key="4">
    <source>
        <dbReference type="EMBL" id="KAG8465059.1"/>
    </source>
</evidence>
<feature type="transmembrane region" description="Helical" evidence="2">
    <location>
        <begin position="1526"/>
        <end position="1550"/>
    </location>
</feature>
<feature type="region of interest" description="Disordered" evidence="1">
    <location>
        <begin position="1343"/>
        <end position="1373"/>
    </location>
</feature>
<dbReference type="PANTHER" id="PTHR46967">
    <property type="entry name" value="INSULIN-LIKE GROWTH FACTOR BINDING PROTEIN,N-TERMINAL"/>
    <property type="match status" value="1"/>
</dbReference>
<feature type="transmembrane region" description="Helical" evidence="2">
    <location>
        <begin position="1265"/>
        <end position="1287"/>
    </location>
</feature>
<evidence type="ECO:0000256" key="3">
    <source>
        <dbReference type="SAM" id="SignalP"/>
    </source>
</evidence>
<dbReference type="PANTHER" id="PTHR46967:SF2">
    <property type="entry name" value="SUSHI, VON WILLEBRAND FACTOR TYPE A, EGF AND PENTRAXIN DOMAIN-CONTAINING PROTEIN 1-LIKE"/>
    <property type="match status" value="1"/>
</dbReference>
<feature type="region of interest" description="Disordered" evidence="1">
    <location>
        <begin position="1866"/>
        <end position="1914"/>
    </location>
</feature>
<keyword evidence="3" id="KW-0732">Signal</keyword>
<evidence type="ECO:0000313" key="5">
    <source>
        <dbReference type="Proteomes" id="UP000751190"/>
    </source>
</evidence>
<sequence>MPHARALLALVALAPGARAHLSALCSATSPDQPGVVTWFLATYHDHPRFTPGKMHVVPPDGSSHTFNFNNWCDAGSMDLVADYDAYVRSLLYAAPFGSSSLACSTKDVPGNAALGKIVGPQHHVTCYTEWDDGTAPESGGYGTWVRPQSTSAGVPQNCAFNKWISASSYWWMRGQNVDAVTWYYNTFVGWTTGTYQIWTSDYDDKLRSSAEYCSGCTSSQPMTNEPNKYPCKMGFERALGDDLPKAILVGTSVADGGAECGPLPALPNVVASSVQTCGAGAFSGFYCPAACQPGYNPSGKLVCSNGQWAGGFACSSAVSCIRPDRSAGSCPSFSYSASRATVVDSDESSSSQKTRYFTVSPWVAGLRIVIDYKVGREVNLRGFANVDIITDVRGRLTVRVQTTPGAGNTFELTTRGTLPRPTITCEQQDLVPYIVGVSGAQCDMYTAAGTTCRAQCDSENGEWGAGAVRCQTDGRWAVVPADPATCYAGGDTVPPPPRLVRIMPNEQGSGMRLILLSPLDDGVTRSSIVEYRFEVSPSGSLVCPTYVGTTPPDAGIVCSGADASRTPPPLLVATVRFHRPAYHYGENQRVIWQYDARQVDSSNWIGIFEPGADPSRASSATPIHVNAPTASGAMDLGALVQAPGHYPTALFAEPDRTLIALTLTTLADGAADADECVPPTRAYTKVGSGRNATVVCSAGHTRGARSGACEPCVAGEYKEAASDGSCSRCDAIDELLVGTQPGATSADSCMCQHESFVALGAGESKRCACATGSGLSGDGRGRECVQCVKGTFSAALDLSACEDCAQIHPALTTFAAGAVSVDDCVCKPIFLTNGTGYDKECNCPSGYVYLPELAACRPTRPGEYKSNQGNEPPLLCSDIDDHLTTKAFGAEGADACECAHESFVLVGAGGTAQCLCPAGTGYDSVAQACCPCPLGTFKPLLALEACTACAATDEHLTTFVHGATALEQCVCEHPSLVRVDDGAGGVSCQCGAGMQLDAANGVCEPCPPGTFKATTGNERCVSCTKLQEAIPEPPAAGGGANATAPTGGATAPHLALQSSTTQCSCENFGYSIVADGAGGRRCLCPEGAGYDDDDRTCSPCAAGSYKTSTANRACTPCAPGSFRSYEGASSCERCEAGFFGPDEGQASCRRRCPEHTFSFAGAAECTPCGRPTVPMGGGNCSSGNFNGPSAGWWSWPIDDAWMRSKDEGALADVSFYRCREPWFCTGGLDGAPCSGGREGVLCGSCPAKTTRSHGGSCARCIELGFHYRTSLLVLTCALLTLLLLAWVRLCGWYCNRQADILALRRVARASVLAAAAEAAGDATGRTARASFFSRASARLSSALSPRSLPSSRSDRSGASARAGAAGGGAPSRRSRLSAVSLSTQSAVGPTPRGGFTPRAGLAAVAGGVHNDRSPSALLLRLLRFTADERFKICLSYMQLVATLDYAYVVPWPTPFRWFVNLCRVLLLDVRFWGLSCLTAETIYTRFAVKAAICLAFFAATLRGLRGCGGCADASVSWDRALFKARLFAAFLTFPVMAYSVVELYPCVVLADSSWLAADLAVRCGTAEWRAFGALGALFGCGYVVGLPLACAYALLRAQRWPELPWQSDEEFVRNIIAAGVRTGRVHEPSFMPAAIRLTQTRAKPLLDHVGAALLKAAGARGEAAVAAASIGSGEPSRSAKLRERRQLRLLGFLYGAFSATLWWWEFVDMARKLVLIALIATVAPGTVTQVVAALLVCVAYALLLATRQPYRDVVDYRVAQCANVCLCVLLALAIVSVGDLGRLSRRLRGHYDSERLFGALLIVLALLPLLVALVPAKAARAVQRRAQKAIVGLLVRHQARARGGSEDAGADASEDIRRQWVHDVVSTGQTARARGRQGAESAPPSSWRSRPSSSRRAQPTGPPDPPPARAVGQRAPRLTDAELDAAQAEIDDALGRDADVIFAPSGAPSRVPSRRASAKPGGMPAARRSPRESGLRLGGVAIALPGTPGREGNAERELRI</sequence>
<dbReference type="OrthoDB" id="430340at2759"/>
<name>A0A8J5XL46_DIALT</name>
<dbReference type="EMBL" id="JAGTXO010000011">
    <property type="protein sequence ID" value="KAG8465059.1"/>
    <property type="molecule type" value="Genomic_DNA"/>
</dbReference>
<organism evidence="4 5">
    <name type="scientific">Diacronema lutheri</name>
    <name type="common">Unicellular marine alga</name>
    <name type="synonym">Monochrysis lutheri</name>
    <dbReference type="NCBI Taxonomy" id="2081491"/>
    <lineage>
        <taxon>Eukaryota</taxon>
        <taxon>Haptista</taxon>
        <taxon>Haptophyta</taxon>
        <taxon>Pavlovophyceae</taxon>
        <taxon>Pavlovales</taxon>
        <taxon>Pavlovaceae</taxon>
        <taxon>Diacronema</taxon>
    </lineage>
</organism>
<gene>
    <name evidence="4" type="ORF">KFE25_012422</name>
</gene>
<evidence type="ECO:0000256" key="1">
    <source>
        <dbReference type="SAM" id="MobiDB-lite"/>
    </source>
</evidence>
<feature type="compositionally biased region" description="Low complexity" evidence="1">
    <location>
        <begin position="1881"/>
        <end position="1899"/>
    </location>
</feature>
<feature type="transmembrane region" description="Helical" evidence="2">
    <location>
        <begin position="1756"/>
        <end position="1776"/>
    </location>
</feature>
<reference evidence="4" key="1">
    <citation type="submission" date="2021-05" db="EMBL/GenBank/DDBJ databases">
        <title>The genome of the haptophyte Pavlova lutheri (Diacronema luteri, Pavlovales) - a model for lipid biosynthesis in eukaryotic algae.</title>
        <authorList>
            <person name="Hulatt C.J."/>
            <person name="Posewitz M.C."/>
        </authorList>
    </citation>
    <scope>NUCLEOTIDE SEQUENCE</scope>
    <source>
        <strain evidence="4">NIVA-4/92</strain>
    </source>
</reference>
<evidence type="ECO:0000256" key="2">
    <source>
        <dbReference type="SAM" id="Phobius"/>
    </source>
</evidence>
<feature type="transmembrane region" description="Helical" evidence="2">
    <location>
        <begin position="1687"/>
        <end position="1704"/>
    </location>
</feature>
<dbReference type="SUPFAM" id="SSF57184">
    <property type="entry name" value="Growth factor receptor domain"/>
    <property type="match status" value="2"/>
</dbReference>
<feature type="compositionally biased region" description="Low complexity" evidence="1">
    <location>
        <begin position="1343"/>
        <end position="1363"/>
    </location>
</feature>
<accession>A0A8J5XL46</accession>
<keyword evidence="2" id="KW-1133">Transmembrane helix</keyword>
<feature type="transmembrane region" description="Helical" evidence="2">
    <location>
        <begin position="1570"/>
        <end position="1595"/>
    </location>
</feature>
<protein>
    <recommendedName>
        <fullName evidence="6">Tyrosine-protein kinase ephrin type A/B receptor-like domain-containing protein</fullName>
    </recommendedName>
</protein>
<feature type="chain" id="PRO_5035296255" description="Tyrosine-protein kinase ephrin type A/B receptor-like domain-containing protein" evidence="3">
    <location>
        <begin position="20"/>
        <end position="2000"/>
    </location>
</feature>
<keyword evidence="2" id="KW-0812">Transmembrane</keyword>
<dbReference type="Proteomes" id="UP000751190">
    <property type="component" value="Unassembled WGS sequence"/>
</dbReference>
<feature type="transmembrane region" description="Helical" evidence="2">
    <location>
        <begin position="1716"/>
        <end position="1744"/>
    </location>
</feature>